<reference evidence="3" key="1">
    <citation type="journal article" date="2019" name="Int. J. Syst. Evol. Microbiol.">
        <title>The Global Catalogue of Microorganisms (GCM) 10K type strain sequencing project: providing services to taxonomists for standard genome sequencing and annotation.</title>
        <authorList>
            <consortium name="The Broad Institute Genomics Platform"/>
            <consortium name="The Broad Institute Genome Sequencing Center for Infectious Disease"/>
            <person name="Wu L."/>
            <person name="Ma J."/>
        </authorList>
    </citation>
    <scope>NUCLEOTIDE SEQUENCE [LARGE SCALE GENOMIC DNA]</scope>
    <source>
        <strain evidence="3">JCM 18306</strain>
    </source>
</reference>
<feature type="compositionally biased region" description="Low complexity" evidence="1">
    <location>
        <begin position="475"/>
        <end position="487"/>
    </location>
</feature>
<feature type="region of interest" description="Disordered" evidence="1">
    <location>
        <begin position="439"/>
        <end position="487"/>
    </location>
</feature>
<evidence type="ECO:0008006" key="4">
    <source>
        <dbReference type="Google" id="ProtNLM"/>
    </source>
</evidence>
<dbReference type="EMBL" id="BAABJR010000010">
    <property type="protein sequence ID" value="GAA5211238.1"/>
    <property type="molecule type" value="Genomic_DNA"/>
</dbReference>
<accession>A0ABP9T5D6</accession>
<sequence>MGRGTERAAFRTNFDVPPDDERHRFLFHVHGNAGVGKTFLVRELEQVARENGALTAYVDESAGSVPEAMSAISGQFAGQGRRCKELDRMLATHRERRHEAQAAVLDTTGAEPEGPSAGGLAVARAGLLGLGMVPGVGALAPVLDADRLAQGADRLRAGLGARLRNHDDAQLVLSPERVLTPVLLNELSDAASAAPWIVLFFDTYERTGPLLDAWLHDVMTGDRYGALPATVVVVTAGRSSFDTARWGAFTDFMTDMPLEPFTEVETRSLLAGRGVVAEPVVEERLQSGRVVTRTVSRNRPRAAFAAVAGPARPVADESASPALALRADAAPVTHPTVSRAANPTVNQAANPTVNQAANPTVNQAANPTVNQAADSTVIRAADSTVNQGADPAAGLLARLRVHDSRLLLTERDVRRLAPAVTAWLERGVPATAVERTLTAGLPQEPIRHPAARVGPTPSRPVTAANAPSAPRDRAAAVTAAGAASPTM</sequence>
<comment type="caution">
    <text evidence="2">The sequence shown here is derived from an EMBL/GenBank/DDBJ whole genome shotgun (WGS) entry which is preliminary data.</text>
</comment>
<evidence type="ECO:0000256" key="1">
    <source>
        <dbReference type="SAM" id="MobiDB-lite"/>
    </source>
</evidence>
<evidence type="ECO:0000313" key="3">
    <source>
        <dbReference type="Proteomes" id="UP001499878"/>
    </source>
</evidence>
<keyword evidence="3" id="KW-1185">Reference proteome</keyword>
<organism evidence="2 3">
    <name type="scientific">Streptomyces thinghirensis</name>
    <dbReference type="NCBI Taxonomy" id="551547"/>
    <lineage>
        <taxon>Bacteria</taxon>
        <taxon>Bacillati</taxon>
        <taxon>Actinomycetota</taxon>
        <taxon>Actinomycetes</taxon>
        <taxon>Kitasatosporales</taxon>
        <taxon>Streptomycetaceae</taxon>
        <taxon>Streptomyces</taxon>
    </lineage>
</organism>
<dbReference type="Proteomes" id="UP001499878">
    <property type="component" value="Unassembled WGS sequence"/>
</dbReference>
<proteinExistence type="predicted"/>
<name>A0ABP9T5D6_9ACTN</name>
<evidence type="ECO:0000313" key="2">
    <source>
        <dbReference type="EMBL" id="GAA5211238.1"/>
    </source>
</evidence>
<gene>
    <name evidence="2" type="ORF">GCM10023323_42030</name>
</gene>
<protein>
    <recommendedName>
        <fullName evidence="4">ATP-binding protein</fullName>
    </recommendedName>
</protein>